<sequence>MTNINKIIFVNTLKVLLLFLSSPCHGFRRESRALYHHPGETHPFTVEAAIGDSFNITCYMNPKAFPRKNSTSLYFVNGRTNVELPRENIIIQNISSIVYMVRNASEQQTEYRCKCGPDAIMETKVFVGTPPKPVTNFSCSSYDFDHMICNFTKPPNPILTTYNVTYYHDMPNYIFQPACNYDDRSLVICNISLKDRNQEFYHFIIESKNALVRGNDKPLTQYFDINNFEVMIPSKPGENIRIDNISVDGIRLTWQMIKWEKYRNKGLQWEVLIQPENGTVIRGDAPYRDHSELKLRLTNLPYAYWRYDLKLRVRVKHPKAQWSEQLILPFRTAAKRPQRPPRMDAGSFYINSAETMVTVYWEELPAFEYNGDNFSYVIRSVRRDGNLIDLKPSVLDHNLAVFPWRKTSHYEFEIVSHNHLGESLEASRLVIYPFDKVTAKHYTPRDINNVYHANNRTYTLTWSKPARSVGLKSYTVFWCYPKRALPNECKESMHFKEVPATQLNFTTEKQNPHEEHTLNLAVSANYDNFNTGLHWTACTMDVNSDLVKADPELTSLSNSIKVQWRVERVCTSILLGFNLTYCEVADNVPADNATCLDSPQTVTLRKYDKSYTIGNLNPFTMYKVSMYMFSRNKIGKPSDPQLMRTLEGAPSPPRNLKVFNVTKDSAWIKWMEPSQKNGHIRKYIIMLNNDRFEVNATTLEFALTNLESFASYKVYVLAQTVDISDTSNDVHFTTAIGAPSPPGQATTSNNASIIQWTKPLKPNGRLEFYEVAVTEMRSNEVVRQKKSVVMGGETACAFHVPTCIGAEYQTIVKVRAVNADEISTDLREQKYDEEQDFYDDDDDDVDFNDNDDLACVAGDLETGGRPNALRRYFNDSLYNLYKSPWQTSAIYSCSTSRLSKITTIALVVIAMSLGVMAALYMARKKYNKMANINCTLPAGLESYFIKDNNAAVLPGGGGALGDFDNKQMEKSLDLASKEAEWLSAGRMHEYNFRNEHHHLLASLGNDSGYLGAGERGCAGAMIMDGGSGTDNLTDNCQVDDTLKVRQMDEGHISSSVDSLVESTDESESMAHSEIEHTPLTNDSGYIKQSLLQPWQDFEEETKMPNANGYITVQSLQAPPTALSHPAPSGYVMAQDLHQFFNNHPPALTNESQFVGGTADGYTTLDDLAKLQQIQNPATKAANIGVENPANTNQTTRPDSSKTNSTNLNGLISGYVTQQDLNIFGQQQQQQ</sequence>
<gene>
    <name evidence="5" type="primary">101895582</name>
</gene>
<protein>
    <recommendedName>
        <fullName evidence="4">Fibronectin type-III domain-containing protein</fullName>
    </recommendedName>
</protein>
<dbReference type="RefSeq" id="XP_005192086.2">
    <property type="nucleotide sequence ID" value="XM_005192029.4"/>
</dbReference>
<evidence type="ECO:0000256" key="1">
    <source>
        <dbReference type="SAM" id="MobiDB-lite"/>
    </source>
</evidence>
<dbReference type="SUPFAM" id="SSF49265">
    <property type="entry name" value="Fibronectin type III"/>
    <property type="match status" value="4"/>
</dbReference>
<evidence type="ECO:0000313" key="5">
    <source>
        <dbReference type="EnsemblMetazoa" id="MDOA005916-PA"/>
    </source>
</evidence>
<dbReference type="eggNOG" id="ENOG502QTMM">
    <property type="taxonomic scope" value="Eukaryota"/>
</dbReference>
<dbReference type="VEuPathDB" id="VectorBase:MDOMA2_014451"/>
<dbReference type="VEuPathDB" id="VectorBase:MDOA005916"/>
<proteinExistence type="predicted"/>
<dbReference type="InterPro" id="IPR036116">
    <property type="entry name" value="FN3_sf"/>
</dbReference>
<accession>A0A1I8MKL2</accession>
<feature type="region of interest" description="Disordered" evidence="1">
    <location>
        <begin position="1179"/>
        <end position="1209"/>
    </location>
</feature>
<evidence type="ECO:0000256" key="3">
    <source>
        <dbReference type="SAM" id="SignalP"/>
    </source>
</evidence>
<dbReference type="PROSITE" id="PS50853">
    <property type="entry name" value="FN3"/>
    <property type="match status" value="2"/>
</dbReference>
<dbReference type="InterPro" id="IPR003961">
    <property type="entry name" value="FN3_dom"/>
</dbReference>
<organism evidence="5">
    <name type="scientific">Musca domestica</name>
    <name type="common">House fly</name>
    <dbReference type="NCBI Taxonomy" id="7370"/>
    <lineage>
        <taxon>Eukaryota</taxon>
        <taxon>Metazoa</taxon>
        <taxon>Ecdysozoa</taxon>
        <taxon>Arthropoda</taxon>
        <taxon>Hexapoda</taxon>
        <taxon>Insecta</taxon>
        <taxon>Pterygota</taxon>
        <taxon>Neoptera</taxon>
        <taxon>Endopterygota</taxon>
        <taxon>Diptera</taxon>
        <taxon>Brachycera</taxon>
        <taxon>Muscomorpha</taxon>
        <taxon>Muscoidea</taxon>
        <taxon>Muscidae</taxon>
        <taxon>Musca</taxon>
    </lineage>
</organism>
<dbReference type="Pfam" id="PF00041">
    <property type="entry name" value="fn3"/>
    <property type="match status" value="2"/>
</dbReference>
<reference evidence="5" key="1">
    <citation type="submission" date="2020-05" db="UniProtKB">
        <authorList>
            <consortium name="EnsemblMetazoa"/>
        </authorList>
    </citation>
    <scope>IDENTIFICATION</scope>
    <source>
        <strain evidence="5">Aabys</strain>
    </source>
</reference>
<feature type="transmembrane region" description="Helical" evidence="2">
    <location>
        <begin position="901"/>
        <end position="922"/>
    </location>
</feature>
<dbReference type="PANTHER" id="PTHR46957:SF3">
    <property type="entry name" value="CYTOKINE RECEPTOR"/>
    <property type="match status" value="1"/>
</dbReference>
<keyword evidence="2" id="KW-1133">Transmembrane helix</keyword>
<dbReference type="AlphaFoldDB" id="A0A1I8MKL2"/>
<dbReference type="STRING" id="7370.A0A1I8MKL2"/>
<evidence type="ECO:0000259" key="4">
    <source>
        <dbReference type="PROSITE" id="PS50853"/>
    </source>
</evidence>
<dbReference type="Gene3D" id="2.60.40.10">
    <property type="entry name" value="Immunoglobulins"/>
    <property type="match status" value="5"/>
</dbReference>
<dbReference type="KEGG" id="mde:101895582"/>
<dbReference type="EnsemblMetazoa" id="MDOA005916-RA">
    <property type="protein sequence ID" value="MDOA005916-PA"/>
    <property type="gene ID" value="MDOA005916"/>
</dbReference>
<keyword evidence="2" id="KW-0472">Membrane</keyword>
<feature type="domain" description="Fibronectin type-III" evidence="4">
    <location>
        <begin position="652"/>
        <end position="737"/>
    </location>
</feature>
<feature type="signal peptide" evidence="3">
    <location>
        <begin position="1"/>
        <end position="26"/>
    </location>
</feature>
<dbReference type="InterPro" id="IPR013783">
    <property type="entry name" value="Ig-like_fold"/>
</dbReference>
<dbReference type="CDD" id="cd00063">
    <property type="entry name" value="FN3"/>
    <property type="match status" value="3"/>
</dbReference>
<keyword evidence="2" id="KW-0812">Transmembrane</keyword>
<evidence type="ECO:0000256" key="2">
    <source>
        <dbReference type="SAM" id="Phobius"/>
    </source>
</evidence>
<name>A0A1I8MKL2_MUSDO</name>
<dbReference type="OrthoDB" id="6381660at2759"/>
<feature type="compositionally biased region" description="Polar residues" evidence="1">
    <location>
        <begin position="1188"/>
        <end position="1209"/>
    </location>
</feature>
<dbReference type="SMART" id="SM00060">
    <property type="entry name" value="FN3"/>
    <property type="match status" value="4"/>
</dbReference>
<dbReference type="GO" id="GO:0016020">
    <property type="term" value="C:membrane"/>
    <property type="evidence" value="ECO:0007669"/>
    <property type="project" value="UniProtKB-SubCell"/>
</dbReference>
<dbReference type="InterPro" id="IPR050713">
    <property type="entry name" value="RTP_Phos/Ushers"/>
</dbReference>
<keyword evidence="3" id="KW-0732">Signal</keyword>
<feature type="domain" description="Fibronectin type-III" evidence="4">
    <location>
        <begin position="547"/>
        <end position="648"/>
    </location>
</feature>
<feature type="chain" id="PRO_5044560495" description="Fibronectin type-III domain-containing protein" evidence="3">
    <location>
        <begin position="27"/>
        <end position="1230"/>
    </location>
</feature>
<dbReference type="PANTHER" id="PTHR46957">
    <property type="entry name" value="CYTOKINE RECEPTOR"/>
    <property type="match status" value="1"/>
</dbReference>